<feature type="transmembrane region" description="Helical" evidence="5">
    <location>
        <begin position="67"/>
        <end position="93"/>
    </location>
</feature>
<dbReference type="GO" id="GO:0043953">
    <property type="term" value="P:protein transport by the Tat complex"/>
    <property type="evidence" value="ECO:0007669"/>
    <property type="project" value="UniProtKB-UniRule"/>
</dbReference>
<keyword evidence="7" id="KW-1185">Reference proteome</keyword>
<dbReference type="OrthoDB" id="9777044at2"/>
<dbReference type="RefSeq" id="WP_053551871.1">
    <property type="nucleotide sequence ID" value="NZ_CP010802.1"/>
</dbReference>
<accession>A0A0M4D900</accession>
<dbReference type="GO" id="GO:0009977">
    <property type="term" value="F:proton motive force dependent protein transmembrane transporter activity"/>
    <property type="evidence" value="ECO:0007669"/>
    <property type="project" value="TreeGrafter"/>
</dbReference>
<evidence type="ECO:0000313" key="7">
    <source>
        <dbReference type="Proteomes" id="UP000057158"/>
    </source>
</evidence>
<dbReference type="PATRIC" id="fig|1603606.3.peg.3418"/>
<dbReference type="Proteomes" id="UP000057158">
    <property type="component" value="Chromosome"/>
</dbReference>
<dbReference type="NCBIfam" id="TIGR00945">
    <property type="entry name" value="tatC"/>
    <property type="match status" value="1"/>
</dbReference>
<keyword evidence="5" id="KW-1003">Cell membrane</keyword>
<comment type="similarity">
    <text evidence="5">Belongs to the TatC family.</text>
</comment>
<proteinExistence type="inferred from homology"/>
<dbReference type="HAMAP" id="MF_00902">
    <property type="entry name" value="TatC"/>
    <property type="match status" value="1"/>
</dbReference>
<evidence type="ECO:0000256" key="3">
    <source>
        <dbReference type="ARBA" id="ARBA00022989"/>
    </source>
</evidence>
<keyword evidence="4 5" id="KW-0472">Membrane</keyword>
<dbReference type="EMBL" id="CP010802">
    <property type="protein sequence ID" value="ALC17897.1"/>
    <property type="molecule type" value="Genomic_DNA"/>
</dbReference>
<feature type="transmembrane region" description="Helical" evidence="5">
    <location>
        <begin position="196"/>
        <end position="213"/>
    </location>
</feature>
<reference evidence="6 7" key="1">
    <citation type="submission" date="2015-07" db="EMBL/GenBank/DDBJ databases">
        <title>Isolation and Genomic Characterization of a Novel Halophilic Metal-Reducing Deltaproteobacterium from the Deep Subsurface.</title>
        <authorList>
            <person name="Badalamenti J.P."/>
            <person name="Summers Z.M."/>
            <person name="Gralnick J.A."/>
            <person name="Bond D.R."/>
        </authorList>
    </citation>
    <scope>NUCLEOTIDE SEQUENCE [LARGE SCALE GENOMIC DNA]</scope>
    <source>
        <strain evidence="6 7">WTL</strain>
    </source>
</reference>
<comment type="function">
    <text evidence="5">Part of the twin-arginine translocation (Tat) system that transports large folded proteins containing a characteristic twin-arginine motif in their signal peptide across membranes.</text>
</comment>
<keyword evidence="3 5" id="KW-1133">Transmembrane helix</keyword>
<dbReference type="PANTHER" id="PTHR30371:SF0">
    <property type="entry name" value="SEC-INDEPENDENT PROTEIN TRANSLOCASE PROTEIN TATC, CHLOROPLASTIC-RELATED"/>
    <property type="match status" value="1"/>
</dbReference>
<dbReference type="GO" id="GO:0033281">
    <property type="term" value="C:TAT protein transport complex"/>
    <property type="evidence" value="ECO:0007669"/>
    <property type="project" value="UniProtKB-UniRule"/>
</dbReference>
<organism evidence="6 7">
    <name type="scientific">Desulfuromonas soudanensis</name>
    <dbReference type="NCBI Taxonomy" id="1603606"/>
    <lineage>
        <taxon>Bacteria</taxon>
        <taxon>Pseudomonadati</taxon>
        <taxon>Thermodesulfobacteriota</taxon>
        <taxon>Desulfuromonadia</taxon>
        <taxon>Desulfuromonadales</taxon>
        <taxon>Desulfuromonadaceae</taxon>
        <taxon>Desulfuromonas</taxon>
    </lineage>
</organism>
<feature type="transmembrane region" description="Helical" evidence="5">
    <location>
        <begin position="19"/>
        <end position="37"/>
    </location>
</feature>
<feature type="transmembrane region" description="Helical" evidence="5">
    <location>
        <begin position="105"/>
        <end position="129"/>
    </location>
</feature>
<evidence type="ECO:0000256" key="5">
    <source>
        <dbReference type="HAMAP-Rule" id="MF_00902"/>
    </source>
</evidence>
<evidence type="ECO:0000256" key="4">
    <source>
        <dbReference type="ARBA" id="ARBA00023136"/>
    </source>
</evidence>
<dbReference type="STRING" id="1603606.DSOUD_3172"/>
<dbReference type="InterPro" id="IPR002033">
    <property type="entry name" value="TatC"/>
</dbReference>
<evidence type="ECO:0000256" key="1">
    <source>
        <dbReference type="ARBA" id="ARBA00004141"/>
    </source>
</evidence>
<dbReference type="PANTHER" id="PTHR30371">
    <property type="entry name" value="SEC-INDEPENDENT PROTEIN TRANSLOCASE PROTEIN TATC"/>
    <property type="match status" value="1"/>
</dbReference>
<dbReference type="GO" id="GO:0065002">
    <property type="term" value="P:intracellular protein transmembrane transport"/>
    <property type="evidence" value="ECO:0007669"/>
    <property type="project" value="TreeGrafter"/>
</dbReference>
<evidence type="ECO:0000256" key="2">
    <source>
        <dbReference type="ARBA" id="ARBA00022692"/>
    </source>
</evidence>
<gene>
    <name evidence="5" type="primary">tatC</name>
    <name evidence="6" type="ORF">DSOUD_3172</name>
</gene>
<comment type="subunit">
    <text evidence="5">Forms a complex with TatA.</text>
</comment>
<keyword evidence="5" id="KW-0653">Protein transport</keyword>
<evidence type="ECO:0000313" key="6">
    <source>
        <dbReference type="EMBL" id="ALC17897.1"/>
    </source>
</evidence>
<keyword evidence="5" id="KW-0813">Transport</keyword>
<dbReference type="Pfam" id="PF00902">
    <property type="entry name" value="TatC"/>
    <property type="match status" value="1"/>
</dbReference>
<name>A0A0M4D900_9BACT</name>
<dbReference type="KEGG" id="des:DSOUD_3172"/>
<sequence length="253" mass="27647">MADGQLPFTAHLEELRKRLMIAGISWIVAFIACYSVSERLFQFVAGPVRAALPEGSSLVFITATEPFFTYVKVGAVAAVLLALPVILWQLWAFVAPGLYAHEKKLAIPFVFFSCLCFAAGTYFGFVFVFPTIFTFLIKYGTGSGEIAAMLSMGGYLSLSSKLLFAFGMVFELPIVIFFLARMGVVDHLWLAKNRKYALLMAFVVGAVLTPPDIFSQTALALPFIILYEVGIVVARLFGKKKVAEAEEEPPAGG</sequence>
<keyword evidence="2 5" id="KW-0812">Transmembrane</keyword>
<protein>
    <recommendedName>
        <fullName evidence="5">Sec-independent protein translocase protein TatC</fullName>
    </recommendedName>
</protein>
<dbReference type="AlphaFoldDB" id="A0A0M4D900"/>
<comment type="subcellular location">
    <subcellularLocation>
        <location evidence="5">Cell membrane</location>
        <topology evidence="5">Multi-pass membrane protein</topology>
    </subcellularLocation>
    <subcellularLocation>
        <location evidence="1">Membrane</location>
        <topology evidence="1">Multi-pass membrane protein</topology>
    </subcellularLocation>
</comment>
<keyword evidence="5" id="KW-0811">Translocation</keyword>
<feature type="transmembrane region" description="Helical" evidence="5">
    <location>
        <begin position="162"/>
        <end position="184"/>
    </location>
</feature>
<dbReference type="PRINTS" id="PR01840">
    <property type="entry name" value="TATCFAMILY"/>
</dbReference>
<feature type="transmembrane region" description="Helical" evidence="5">
    <location>
        <begin position="219"/>
        <end position="237"/>
    </location>
</feature>